<sequence>RMLEMSEKTRKTNEFQCEHCPKSFTDIRIPRKHVVRMHQNAKKREPVGKQGKLPCGVCGKQFARLSHLTRHQVVHFNVRDWSCPFCSDSFIQKAHLVTHIGRKHRNERVKDIEEEIEKVKGRDDEVVYGPAPDPSLPSTSHSSPLRAISDQLHIPIIVCAFCGAHFSTNNQLKRHRESNHVVRRCLKCNENLNGREAMREHMRINHPSLSPSPSSPFTCIHCSIQFKQRTQLDRHFLSRHFALSRCEYCREELRSPIERRDHARDEHEEIRCGYCDHRFDSEDSLSKHVKTIHWKRTERRKTNTRSRNEMMGEKEKEEEEELDEEEEEE</sequence>
<feature type="domain" description="C2H2-type" evidence="7">
    <location>
        <begin position="157"/>
        <end position="185"/>
    </location>
</feature>
<evidence type="ECO:0000256" key="5">
    <source>
        <dbReference type="PROSITE-ProRule" id="PRU00042"/>
    </source>
</evidence>
<feature type="compositionally biased region" description="Basic and acidic residues" evidence="6">
    <location>
        <begin position="306"/>
        <end position="315"/>
    </location>
</feature>
<evidence type="ECO:0000313" key="8">
    <source>
        <dbReference type="EMBL" id="GMS96124.1"/>
    </source>
</evidence>
<protein>
    <recommendedName>
        <fullName evidence="7">C2H2-type domain-containing protein</fullName>
    </recommendedName>
</protein>
<feature type="non-terminal residue" evidence="8">
    <location>
        <position position="1"/>
    </location>
</feature>
<feature type="region of interest" description="Disordered" evidence="6">
    <location>
        <begin position="295"/>
        <end position="329"/>
    </location>
</feature>
<dbReference type="PROSITE" id="PS00028">
    <property type="entry name" value="ZINC_FINGER_C2H2_1"/>
    <property type="match status" value="7"/>
</dbReference>
<name>A0AAV5TPA0_9BILA</name>
<dbReference type="SMART" id="SM00355">
    <property type="entry name" value="ZnF_C2H2"/>
    <property type="match status" value="8"/>
</dbReference>
<dbReference type="GO" id="GO:0008270">
    <property type="term" value="F:zinc ion binding"/>
    <property type="evidence" value="ECO:0007669"/>
    <property type="project" value="UniProtKB-KW"/>
</dbReference>
<feature type="domain" description="C2H2-type" evidence="7">
    <location>
        <begin position="183"/>
        <end position="211"/>
    </location>
</feature>
<keyword evidence="4" id="KW-0862">Zinc</keyword>
<gene>
    <name evidence="8" type="ORF">PENTCL1PPCAC_18299</name>
</gene>
<dbReference type="PANTHER" id="PTHR24379:SF121">
    <property type="entry name" value="C2H2-TYPE DOMAIN-CONTAINING PROTEIN"/>
    <property type="match status" value="1"/>
</dbReference>
<keyword evidence="9" id="KW-1185">Reference proteome</keyword>
<evidence type="ECO:0000259" key="7">
    <source>
        <dbReference type="PROSITE" id="PS50157"/>
    </source>
</evidence>
<feature type="domain" description="C2H2-type" evidence="7">
    <location>
        <begin position="53"/>
        <end position="80"/>
    </location>
</feature>
<dbReference type="AlphaFoldDB" id="A0AAV5TPA0"/>
<keyword evidence="3 5" id="KW-0863">Zinc-finger</keyword>
<accession>A0AAV5TPA0</accession>
<feature type="compositionally biased region" description="Acidic residues" evidence="6">
    <location>
        <begin position="316"/>
        <end position="329"/>
    </location>
</feature>
<feature type="domain" description="C2H2-type" evidence="7">
    <location>
        <begin position="81"/>
        <end position="109"/>
    </location>
</feature>
<proteinExistence type="predicted"/>
<dbReference type="EMBL" id="BTSX01000004">
    <property type="protein sequence ID" value="GMS96124.1"/>
    <property type="molecule type" value="Genomic_DNA"/>
</dbReference>
<dbReference type="InterPro" id="IPR013087">
    <property type="entry name" value="Znf_C2H2_type"/>
</dbReference>
<comment type="caution">
    <text evidence="8">The sequence shown here is derived from an EMBL/GenBank/DDBJ whole genome shotgun (WGS) entry which is preliminary data.</text>
</comment>
<dbReference type="Pfam" id="PF00096">
    <property type="entry name" value="zf-C2H2"/>
    <property type="match status" value="3"/>
</dbReference>
<feature type="domain" description="C2H2-type" evidence="7">
    <location>
        <begin position="15"/>
        <end position="43"/>
    </location>
</feature>
<evidence type="ECO:0000256" key="1">
    <source>
        <dbReference type="ARBA" id="ARBA00022723"/>
    </source>
</evidence>
<dbReference type="PROSITE" id="PS50157">
    <property type="entry name" value="ZINC_FINGER_C2H2_2"/>
    <property type="match status" value="7"/>
</dbReference>
<keyword evidence="2" id="KW-0677">Repeat</keyword>
<organism evidence="8 9">
    <name type="scientific">Pristionchus entomophagus</name>
    <dbReference type="NCBI Taxonomy" id="358040"/>
    <lineage>
        <taxon>Eukaryota</taxon>
        <taxon>Metazoa</taxon>
        <taxon>Ecdysozoa</taxon>
        <taxon>Nematoda</taxon>
        <taxon>Chromadorea</taxon>
        <taxon>Rhabditida</taxon>
        <taxon>Rhabditina</taxon>
        <taxon>Diplogasteromorpha</taxon>
        <taxon>Diplogasteroidea</taxon>
        <taxon>Neodiplogasteridae</taxon>
        <taxon>Pristionchus</taxon>
    </lineage>
</organism>
<feature type="compositionally biased region" description="Basic residues" evidence="6">
    <location>
        <begin position="295"/>
        <end position="304"/>
    </location>
</feature>
<dbReference type="InterPro" id="IPR036236">
    <property type="entry name" value="Znf_C2H2_sf"/>
</dbReference>
<dbReference type="Proteomes" id="UP001432027">
    <property type="component" value="Unassembled WGS sequence"/>
</dbReference>
<feature type="domain" description="C2H2-type" evidence="7">
    <location>
        <begin position="217"/>
        <end position="240"/>
    </location>
</feature>
<dbReference type="Gene3D" id="3.30.160.60">
    <property type="entry name" value="Classic Zinc Finger"/>
    <property type="match status" value="4"/>
</dbReference>
<dbReference type="SUPFAM" id="SSF57667">
    <property type="entry name" value="beta-beta-alpha zinc fingers"/>
    <property type="match status" value="1"/>
</dbReference>
<evidence type="ECO:0000256" key="6">
    <source>
        <dbReference type="SAM" id="MobiDB-lite"/>
    </source>
</evidence>
<evidence type="ECO:0000313" key="9">
    <source>
        <dbReference type="Proteomes" id="UP001432027"/>
    </source>
</evidence>
<dbReference type="GO" id="GO:0005634">
    <property type="term" value="C:nucleus"/>
    <property type="evidence" value="ECO:0007669"/>
    <property type="project" value="UniProtKB-ARBA"/>
</dbReference>
<reference evidence="8" key="1">
    <citation type="submission" date="2023-10" db="EMBL/GenBank/DDBJ databases">
        <title>Genome assembly of Pristionchus species.</title>
        <authorList>
            <person name="Yoshida K."/>
            <person name="Sommer R.J."/>
        </authorList>
    </citation>
    <scope>NUCLEOTIDE SEQUENCE</scope>
    <source>
        <strain evidence="8">RS0144</strain>
    </source>
</reference>
<feature type="non-terminal residue" evidence="8">
    <location>
        <position position="329"/>
    </location>
</feature>
<evidence type="ECO:0000256" key="2">
    <source>
        <dbReference type="ARBA" id="ARBA00022737"/>
    </source>
</evidence>
<feature type="domain" description="C2H2-type" evidence="7">
    <location>
        <begin position="270"/>
        <end position="298"/>
    </location>
</feature>
<dbReference type="FunFam" id="3.30.160.60:FF:000340">
    <property type="entry name" value="zinc finger protein 473 isoform X1"/>
    <property type="match status" value="1"/>
</dbReference>
<keyword evidence="1" id="KW-0479">Metal-binding</keyword>
<evidence type="ECO:0000256" key="3">
    <source>
        <dbReference type="ARBA" id="ARBA00022771"/>
    </source>
</evidence>
<evidence type="ECO:0000256" key="4">
    <source>
        <dbReference type="ARBA" id="ARBA00022833"/>
    </source>
</evidence>
<dbReference type="PANTHER" id="PTHR24379">
    <property type="entry name" value="KRAB AND ZINC FINGER DOMAIN-CONTAINING"/>
    <property type="match status" value="1"/>
</dbReference>